<name>A0ABP0J9F9_9DINO</name>
<dbReference type="InterPro" id="IPR036291">
    <property type="entry name" value="NAD(P)-bd_dom_sf"/>
</dbReference>
<proteinExistence type="predicted"/>
<dbReference type="EC" id="1.1.1.37" evidence="1"/>
<keyword evidence="5" id="KW-0812">Transmembrane</keyword>
<gene>
    <name evidence="7" type="ORF">CCMP2556_LOCUS10276</name>
</gene>
<evidence type="ECO:0000256" key="2">
    <source>
        <dbReference type="ARBA" id="ARBA00022532"/>
    </source>
</evidence>
<keyword evidence="2" id="KW-0816">Tricarboxylic acid cycle</keyword>
<keyword evidence="3" id="KW-0560">Oxidoreductase</keyword>
<keyword evidence="8" id="KW-1185">Reference proteome</keyword>
<reference evidence="7 8" key="1">
    <citation type="submission" date="2024-02" db="EMBL/GenBank/DDBJ databases">
        <authorList>
            <person name="Chen Y."/>
            <person name="Shah S."/>
            <person name="Dougan E. K."/>
            <person name="Thang M."/>
            <person name="Chan C."/>
        </authorList>
    </citation>
    <scope>NUCLEOTIDE SEQUENCE [LARGE SCALE GENOMIC DNA]</scope>
</reference>
<evidence type="ECO:0000313" key="8">
    <source>
        <dbReference type="Proteomes" id="UP001642484"/>
    </source>
</evidence>
<dbReference type="EMBL" id="CAXAMN010004780">
    <property type="protein sequence ID" value="CAK9010955.1"/>
    <property type="molecule type" value="Genomic_DNA"/>
</dbReference>
<keyword evidence="5" id="KW-0472">Membrane</keyword>
<evidence type="ECO:0000313" key="7">
    <source>
        <dbReference type="EMBL" id="CAK9010955.1"/>
    </source>
</evidence>
<dbReference type="PANTHER" id="PTHR11540:SF16">
    <property type="entry name" value="MALATE DEHYDROGENASE, MITOCHONDRIAL"/>
    <property type="match status" value="1"/>
</dbReference>
<dbReference type="Gene3D" id="3.40.50.720">
    <property type="entry name" value="NAD(P)-binding Rossmann-like Domain"/>
    <property type="match status" value="1"/>
</dbReference>
<evidence type="ECO:0000256" key="3">
    <source>
        <dbReference type="ARBA" id="ARBA00023002"/>
    </source>
</evidence>
<evidence type="ECO:0000256" key="1">
    <source>
        <dbReference type="ARBA" id="ARBA00012995"/>
    </source>
</evidence>
<sequence>MLMALDPNVKELCVFDLSVAMVPPAGVAADLGHLERKSDVKGYVMEVGQKPIDNLKECLTGCDLVLVPAGMPRKPGMTRDDLFKVNADIAKGIVEACAKFCPEAVLGLIVNPVNSIVPAMAELYKKKGLDPLKIVGITTLDVVRANKRRRSEGVGFSGEITGKNPNYINARGTEGPLFPESRPLSTGVPRVAVGSSSGFVAGFEEYVCEKLQSAFCGPALTSEQLQVARRAEKGLAKSSSGIQAEKKYDGILDELEEAAVIQEQDEGEEGEEEEDSWKGIKETFGWVLVADVFIIIGLSIWLIVGFALAQLFNIDQVYLAFTNLWDPYIQSLIGILFGGRRQGELSRFARANSMCPASQRATCPAEGSQTFHHEIRIMLSSTSLCTCQLRSVSCHVSRVWSELRALHGTTERRLVAKTIDAEKIPDLDKRACTSRTRGTSDGRTEAIAAGTDVVNAKSGKGSATLSMAYAGPA</sequence>
<feature type="domain" description="Lactate/malate dehydrogenase N-terminal" evidence="6">
    <location>
        <begin position="2"/>
        <end position="134"/>
    </location>
</feature>
<protein>
    <recommendedName>
        <fullName evidence="1">malate dehydrogenase</fullName>
        <ecNumber evidence="1">1.1.1.37</ecNumber>
    </recommendedName>
</protein>
<comment type="caution">
    <text evidence="7">The sequence shown here is derived from an EMBL/GenBank/DDBJ whole genome shotgun (WGS) entry which is preliminary data.</text>
</comment>
<dbReference type="Proteomes" id="UP001642484">
    <property type="component" value="Unassembled WGS sequence"/>
</dbReference>
<evidence type="ECO:0000259" key="6">
    <source>
        <dbReference type="Pfam" id="PF00056"/>
    </source>
</evidence>
<accession>A0ABP0J9F9</accession>
<keyword evidence="4" id="KW-0520">NAD</keyword>
<dbReference type="PANTHER" id="PTHR11540">
    <property type="entry name" value="MALATE AND LACTATE DEHYDROGENASE"/>
    <property type="match status" value="1"/>
</dbReference>
<dbReference type="SUPFAM" id="SSF51735">
    <property type="entry name" value="NAD(P)-binding Rossmann-fold domains"/>
    <property type="match status" value="1"/>
</dbReference>
<evidence type="ECO:0000256" key="4">
    <source>
        <dbReference type="ARBA" id="ARBA00023027"/>
    </source>
</evidence>
<evidence type="ECO:0000256" key="5">
    <source>
        <dbReference type="SAM" id="Phobius"/>
    </source>
</evidence>
<dbReference type="Pfam" id="PF00056">
    <property type="entry name" value="Ldh_1_N"/>
    <property type="match status" value="1"/>
</dbReference>
<keyword evidence="5" id="KW-1133">Transmembrane helix</keyword>
<organism evidence="7 8">
    <name type="scientific">Durusdinium trenchii</name>
    <dbReference type="NCBI Taxonomy" id="1381693"/>
    <lineage>
        <taxon>Eukaryota</taxon>
        <taxon>Sar</taxon>
        <taxon>Alveolata</taxon>
        <taxon>Dinophyceae</taxon>
        <taxon>Suessiales</taxon>
        <taxon>Symbiodiniaceae</taxon>
        <taxon>Durusdinium</taxon>
    </lineage>
</organism>
<dbReference type="InterPro" id="IPR001236">
    <property type="entry name" value="Lactate/malate_DH_N"/>
</dbReference>
<feature type="transmembrane region" description="Helical" evidence="5">
    <location>
        <begin position="286"/>
        <end position="312"/>
    </location>
</feature>